<sequence>MGLSKMLSRQKTVESASPEGELKAFRKQHRYDLFLDSDKLEAVDAALHSGNAEKLKDLDNDLIQEDSPYPEVRAAVPPTDEDMPVSTIRAWVIGAILCTVVAACNILLSLRRAPIAITSTVVQLISYPIGCFWAKVVPAKSFRLFGITFELNPGPFNVKEHTIITMMTAAGSAYSYAFDILLAQEIFYHQKFKWGFQLLLVISTQAMGFGIAGVARRFLIYPSAMVWPATLITAAVMYSLHDHSRTDPTTANGWGIGRYAFFLIVAGGTFVWEWVPQVFAQFLQIFNFACWIAPNNVVVNQLFGAQSGLGLIPISFDWSIISGFLGSPLQTPAFALVNVGFGLFLLTIGTVGLAFAGPEFYRYLPLSANRNFDHHAKAYNVSRILTPEFTMNETAYQEYSPILLGATFSLSYGMSFAALISTLTHVAVFYGPDIWRRTRDARSEEPDIHMKLMNKYKEAPEWWFMSIFALSFAFGMIASQVWATHLPWWAFIVCIALGAFFYIPIGTIQAITNQQTGLNVITEMVVGYMLPGRPIAMMMFKCWGYMMTFYGLNYISDMKVGHYMKIPPRSMFAAQAFAVIWLSIVQVATYNFLLNHIDKVCQDDQPQGLTCPNALTFFNASVIWGVIGPARVFGAGKLFSWTNYFWLIGFACPLLQYFYTRRFPKSIVRYLMFPVIFGAAGLIPPATLYYLWQYVIIGLIFNYLLRRMFMGWWSHYNYTLSGALDIGTALCTVVVGLALGLGNANFPDWWGNTVSYNNLDSWKNATTKKFDLAGGQAPLGPASW</sequence>
<protein>
    <submittedName>
        <fullName evidence="1">Uncharacterized protein</fullName>
    </submittedName>
</protein>
<organism evidence="1 2">
    <name type="scientific">Zarea fungicola</name>
    <dbReference type="NCBI Taxonomy" id="93591"/>
    <lineage>
        <taxon>Eukaryota</taxon>
        <taxon>Fungi</taxon>
        <taxon>Dikarya</taxon>
        <taxon>Ascomycota</taxon>
        <taxon>Pezizomycotina</taxon>
        <taxon>Sordariomycetes</taxon>
        <taxon>Hypocreomycetidae</taxon>
        <taxon>Hypocreales</taxon>
        <taxon>Cordycipitaceae</taxon>
        <taxon>Zarea</taxon>
    </lineage>
</organism>
<reference evidence="1" key="1">
    <citation type="submission" date="2022-08" db="EMBL/GenBank/DDBJ databases">
        <title>Genome Sequence of Lecanicillium fungicola.</title>
        <authorList>
            <person name="Buettner E."/>
        </authorList>
    </citation>
    <scope>NUCLEOTIDE SEQUENCE</scope>
    <source>
        <strain evidence="1">Babe33</strain>
    </source>
</reference>
<accession>A0ACC1NL16</accession>
<dbReference type="Proteomes" id="UP001143910">
    <property type="component" value="Unassembled WGS sequence"/>
</dbReference>
<gene>
    <name evidence="1" type="ORF">NQ176_g3182</name>
</gene>
<evidence type="ECO:0000313" key="2">
    <source>
        <dbReference type="Proteomes" id="UP001143910"/>
    </source>
</evidence>
<proteinExistence type="predicted"/>
<comment type="caution">
    <text evidence="1">The sequence shown here is derived from an EMBL/GenBank/DDBJ whole genome shotgun (WGS) entry which is preliminary data.</text>
</comment>
<keyword evidence="2" id="KW-1185">Reference proteome</keyword>
<name>A0ACC1NL16_9HYPO</name>
<evidence type="ECO:0000313" key="1">
    <source>
        <dbReference type="EMBL" id="KAJ2979546.1"/>
    </source>
</evidence>
<dbReference type="EMBL" id="JANJQO010000273">
    <property type="protein sequence ID" value="KAJ2979546.1"/>
    <property type="molecule type" value="Genomic_DNA"/>
</dbReference>